<keyword evidence="4 7" id="KW-0812">Transmembrane</keyword>
<dbReference type="Gene3D" id="1.10.287.1260">
    <property type="match status" value="1"/>
</dbReference>
<dbReference type="EMBL" id="FQYR01000003">
    <property type="protein sequence ID" value="SHJ30691.1"/>
    <property type="molecule type" value="Genomic_DNA"/>
</dbReference>
<dbReference type="InterPro" id="IPR045275">
    <property type="entry name" value="MscS_archaea/bacteria_type"/>
</dbReference>
<accession>A0A1M6I881</accession>
<feature type="transmembrane region" description="Helical" evidence="7">
    <location>
        <begin position="136"/>
        <end position="160"/>
    </location>
</feature>
<dbReference type="InterPro" id="IPR049278">
    <property type="entry name" value="MS_channel_C"/>
</dbReference>
<organism evidence="11 12">
    <name type="scientific">Rubritalea squalenifaciens DSM 18772</name>
    <dbReference type="NCBI Taxonomy" id="1123071"/>
    <lineage>
        <taxon>Bacteria</taxon>
        <taxon>Pseudomonadati</taxon>
        <taxon>Verrucomicrobiota</taxon>
        <taxon>Verrucomicrobiia</taxon>
        <taxon>Verrucomicrobiales</taxon>
        <taxon>Rubritaleaceae</taxon>
        <taxon>Rubritalea</taxon>
    </lineage>
</organism>
<comment type="similarity">
    <text evidence="2">Belongs to the MscS (TC 1.A.23) family.</text>
</comment>
<evidence type="ECO:0000256" key="1">
    <source>
        <dbReference type="ARBA" id="ARBA00004651"/>
    </source>
</evidence>
<evidence type="ECO:0000256" key="5">
    <source>
        <dbReference type="ARBA" id="ARBA00022989"/>
    </source>
</evidence>
<dbReference type="AlphaFoldDB" id="A0A1M6I881"/>
<keyword evidence="8" id="KW-0732">Signal</keyword>
<reference evidence="11 12" key="1">
    <citation type="submission" date="2016-11" db="EMBL/GenBank/DDBJ databases">
        <authorList>
            <person name="Jaros S."/>
            <person name="Januszkiewicz K."/>
            <person name="Wedrychowicz H."/>
        </authorList>
    </citation>
    <scope>NUCLEOTIDE SEQUENCE [LARGE SCALE GENOMIC DNA]</scope>
    <source>
        <strain evidence="11 12">DSM 18772</strain>
    </source>
</reference>
<dbReference type="GO" id="GO:0005886">
    <property type="term" value="C:plasma membrane"/>
    <property type="evidence" value="ECO:0007669"/>
    <property type="project" value="UniProtKB-SubCell"/>
</dbReference>
<dbReference type="Pfam" id="PF00924">
    <property type="entry name" value="MS_channel_2nd"/>
    <property type="match status" value="1"/>
</dbReference>
<keyword evidence="3" id="KW-1003">Cell membrane</keyword>
<evidence type="ECO:0000313" key="12">
    <source>
        <dbReference type="Proteomes" id="UP000184510"/>
    </source>
</evidence>
<evidence type="ECO:0000256" key="4">
    <source>
        <dbReference type="ARBA" id="ARBA00022692"/>
    </source>
</evidence>
<evidence type="ECO:0000259" key="10">
    <source>
        <dbReference type="Pfam" id="PF21082"/>
    </source>
</evidence>
<comment type="subcellular location">
    <subcellularLocation>
        <location evidence="1">Cell membrane</location>
        <topology evidence="1">Multi-pass membrane protein</topology>
    </subcellularLocation>
</comment>
<dbReference type="InterPro" id="IPR011066">
    <property type="entry name" value="MscS_channel_C_sf"/>
</dbReference>
<keyword evidence="6 7" id="KW-0472">Membrane</keyword>
<gene>
    <name evidence="11" type="ORF">SAMN02745181_1716</name>
</gene>
<dbReference type="PANTHER" id="PTHR30221:SF18">
    <property type="entry name" value="SLL0590 PROTEIN"/>
    <property type="match status" value="1"/>
</dbReference>
<evidence type="ECO:0000256" key="8">
    <source>
        <dbReference type="SAM" id="SignalP"/>
    </source>
</evidence>
<dbReference type="InterPro" id="IPR010920">
    <property type="entry name" value="LSM_dom_sf"/>
</dbReference>
<evidence type="ECO:0000256" key="3">
    <source>
        <dbReference type="ARBA" id="ARBA00022475"/>
    </source>
</evidence>
<dbReference type="Gene3D" id="3.30.70.100">
    <property type="match status" value="1"/>
</dbReference>
<dbReference type="SUPFAM" id="SSF82689">
    <property type="entry name" value="Mechanosensitive channel protein MscS (YggB), C-terminal domain"/>
    <property type="match status" value="1"/>
</dbReference>
<feature type="domain" description="Mechanosensitive ion channel MscS C-terminal" evidence="10">
    <location>
        <begin position="417"/>
        <end position="498"/>
    </location>
</feature>
<feature type="domain" description="Mechanosensitive ion channel MscS" evidence="9">
    <location>
        <begin position="340"/>
        <end position="406"/>
    </location>
</feature>
<evidence type="ECO:0000256" key="6">
    <source>
        <dbReference type="ARBA" id="ARBA00023136"/>
    </source>
</evidence>
<evidence type="ECO:0000259" key="9">
    <source>
        <dbReference type="Pfam" id="PF00924"/>
    </source>
</evidence>
<feature type="signal peptide" evidence="8">
    <location>
        <begin position="1"/>
        <end position="26"/>
    </location>
</feature>
<dbReference type="InParanoid" id="A0A1M6I881"/>
<protein>
    <submittedName>
        <fullName evidence="11">Mechanosensitive ion channel</fullName>
    </submittedName>
</protein>
<keyword evidence="5 7" id="KW-1133">Transmembrane helix</keyword>
<evidence type="ECO:0000256" key="2">
    <source>
        <dbReference type="ARBA" id="ARBA00008017"/>
    </source>
</evidence>
<dbReference type="GO" id="GO:0008381">
    <property type="term" value="F:mechanosensitive monoatomic ion channel activity"/>
    <property type="evidence" value="ECO:0007669"/>
    <property type="project" value="InterPro"/>
</dbReference>
<dbReference type="Gene3D" id="2.30.30.60">
    <property type="match status" value="1"/>
</dbReference>
<feature type="chain" id="PRO_5012725827" evidence="8">
    <location>
        <begin position="27"/>
        <end position="516"/>
    </location>
</feature>
<proteinExistence type="inferred from homology"/>
<evidence type="ECO:0000313" key="11">
    <source>
        <dbReference type="EMBL" id="SHJ30691.1"/>
    </source>
</evidence>
<feature type="transmembrane region" description="Helical" evidence="7">
    <location>
        <begin position="293"/>
        <end position="314"/>
    </location>
</feature>
<dbReference type="PANTHER" id="PTHR30221">
    <property type="entry name" value="SMALL-CONDUCTANCE MECHANOSENSITIVE CHANNEL"/>
    <property type="match status" value="1"/>
</dbReference>
<keyword evidence="12" id="KW-1185">Reference proteome</keyword>
<feature type="transmembrane region" description="Helical" evidence="7">
    <location>
        <begin position="197"/>
        <end position="220"/>
    </location>
</feature>
<dbReference type="SUPFAM" id="SSF50182">
    <property type="entry name" value="Sm-like ribonucleoproteins"/>
    <property type="match status" value="1"/>
</dbReference>
<evidence type="ECO:0000256" key="7">
    <source>
        <dbReference type="SAM" id="Phobius"/>
    </source>
</evidence>
<dbReference type="Proteomes" id="UP000184510">
    <property type="component" value="Unassembled WGS sequence"/>
</dbReference>
<dbReference type="InterPro" id="IPR023408">
    <property type="entry name" value="MscS_beta-dom_sf"/>
</dbReference>
<dbReference type="Pfam" id="PF21082">
    <property type="entry name" value="MS_channel_3rd"/>
    <property type="match status" value="1"/>
</dbReference>
<dbReference type="STRING" id="1123071.SAMN02745181_1716"/>
<sequence length="516" mass="58078">MSKCVFVFPRLMALLLMLLQISVSSADEATLSIWQRDITTFRVNIAGVTAQERVDYALSRIESTPPIELHKGPRSVYKTQDDEASVGFYFGDHFIFYLREGDLAPGQSLKEEEEKILTKLTAYAEAQARQREPRRILIGIVAFLVFTVIFVLCMVILAFYRRWIERLFSKEKIVDKKIVILGVDFSSHIAEMIKRGLLTLSWVCLAVLSYIYVVLLLRAFPYTEVWGQKLGRKVIGLIGDLLLGVLRSIPDLFTLLVIYVIIRSLINLVKYTFEGMEGSKRRGRWMDEDTRKATKRVLIILIWVFGVVVAYPYIPGSDSEAFKGISVLLGLMVSLGSTGLVNQIMAGFVVLYSGAMRSGEYVHMGDVEGTLTEVGLLSCKVLTPRGEYVSIPNAVIMNGKTVNYSRLAKKDGAVFATSITIGYDTPWKTVHRLMQDAASNTTQIKDSPKPRIIQEELGDFAVKYTLVFNVDDPQRKPAILTEVHTKIQDGFAREGIQIMSPHFNMQPEDPVLPPRD</sequence>
<dbReference type="InterPro" id="IPR006685">
    <property type="entry name" value="MscS_channel_2nd"/>
</dbReference>
<feature type="transmembrane region" description="Helical" evidence="7">
    <location>
        <begin position="326"/>
        <end position="352"/>
    </location>
</feature>
<name>A0A1M6I881_9BACT</name>